<evidence type="ECO:0000313" key="1">
    <source>
        <dbReference type="EMBL" id="SEH94799.1"/>
    </source>
</evidence>
<evidence type="ECO:0000313" key="2">
    <source>
        <dbReference type="Proteomes" id="UP000198559"/>
    </source>
</evidence>
<dbReference type="AlphaFoldDB" id="A0A1H6M7A7"/>
<sequence>MHGYECVSYQNTQLINKQKRENPFAILEQLKTTKE</sequence>
<organism evidence="1 2">
    <name type="scientific">Bathymodiolus azoricus thioautotrophic gill symbiont</name>
    <dbReference type="NCBI Taxonomy" id="235205"/>
    <lineage>
        <taxon>Bacteria</taxon>
        <taxon>Pseudomonadati</taxon>
        <taxon>Pseudomonadota</taxon>
        <taxon>Gammaproteobacteria</taxon>
        <taxon>sulfur-oxidizing symbionts</taxon>
    </lineage>
</organism>
<dbReference type="EMBL" id="CVUD02000254">
    <property type="protein sequence ID" value="SEH94799.1"/>
    <property type="molecule type" value="Genomic_DNA"/>
</dbReference>
<reference evidence="2" key="1">
    <citation type="submission" date="2016-06" db="EMBL/GenBank/DDBJ databases">
        <authorList>
            <person name="Petersen J."/>
            <person name="Sayavedra L."/>
        </authorList>
    </citation>
    <scope>NUCLEOTIDE SEQUENCE [LARGE SCALE GENOMIC DNA]</scope>
    <source>
        <strain evidence="2">BazSymB</strain>
    </source>
</reference>
<dbReference type="STRING" id="235205.BAZSYMB_SCAFFOLD00011_8"/>
<name>A0A1H6M7A7_9GAMM</name>
<dbReference type="Proteomes" id="UP000198559">
    <property type="component" value="Unassembled WGS sequence"/>
</dbReference>
<protein>
    <submittedName>
        <fullName evidence="1">Uncharacterized protein</fullName>
    </submittedName>
</protein>
<proteinExistence type="predicted"/>
<gene>
    <name evidence="1" type="ORF">BAZSYMB_SCAFFOLD00011_8</name>
</gene>
<accession>A0A1H6M7A7</accession>